<dbReference type="AlphaFoldDB" id="A0AAF0BFR1"/>
<sequence>MKKKWLVIAAVFLMGMMITGCKKTDDSSKNADKLDIITTFYPMYDFTSKIVGNEANVTMLIDSDVEPHDYEPSAKDLARIQDADVFIYNSKEMESWVPRLLDSLKDSEIKIIEASETLQMEKNDEHDEHDEDGHHHVYDPHVWLDPVLAQQQVTHITDELSKAFPKSKEVFRENQANFQEKLVQLDTDYQQAFQNAPNRTFVTQHAAFGYLAKRYDLHPVAIAGLTPDAEPSSKTLAQLKDFMEANNITVIYTEQGGSSKMAETIAKETNAEILTLHTLESLSKKEQEEKEDYLSIMEENLKALSYSIHNK</sequence>
<dbReference type="GO" id="GO:0030001">
    <property type="term" value="P:metal ion transport"/>
    <property type="evidence" value="ECO:0007669"/>
    <property type="project" value="InterPro"/>
</dbReference>
<dbReference type="PRINTS" id="PR00690">
    <property type="entry name" value="ADHESNFAMILY"/>
</dbReference>
<dbReference type="CDD" id="cd01017">
    <property type="entry name" value="AdcA"/>
    <property type="match status" value="1"/>
</dbReference>
<dbReference type="RefSeq" id="WP_202585311.1">
    <property type="nucleotide sequence ID" value="NZ_BKBT01000012.1"/>
</dbReference>
<gene>
    <name evidence="6" type="ORF">PML95_07475</name>
</gene>
<dbReference type="GO" id="GO:0007155">
    <property type="term" value="P:cell adhesion"/>
    <property type="evidence" value="ECO:0007669"/>
    <property type="project" value="InterPro"/>
</dbReference>
<evidence type="ECO:0000313" key="6">
    <source>
        <dbReference type="EMBL" id="WCG22234.1"/>
    </source>
</evidence>
<dbReference type="PROSITE" id="PS51257">
    <property type="entry name" value="PROKAR_LIPOPROTEIN"/>
    <property type="match status" value="1"/>
</dbReference>
<dbReference type="GO" id="GO:0046872">
    <property type="term" value="F:metal ion binding"/>
    <property type="evidence" value="ECO:0007669"/>
    <property type="project" value="InterPro"/>
</dbReference>
<dbReference type="InterPro" id="IPR006128">
    <property type="entry name" value="Lipoprotein_PsaA-like"/>
</dbReference>
<keyword evidence="3 5" id="KW-0732">Signal</keyword>
<dbReference type="PRINTS" id="PR00691">
    <property type="entry name" value="ADHESINB"/>
</dbReference>
<dbReference type="InterPro" id="IPR006129">
    <property type="entry name" value="AdhesinB"/>
</dbReference>
<evidence type="ECO:0000256" key="2">
    <source>
        <dbReference type="ARBA" id="ARBA00022448"/>
    </source>
</evidence>
<reference evidence="6" key="1">
    <citation type="submission" date="2023-01" db="EMBL/GenBank/DDBJ databases">
        <title>Oxazolidinone resistance genes in florfenicol resistant enterococci from beef cattle and veal calves at slaughter.</title>
        <authorList>
            <person name="Biggel M."/>
        </authorList>
    </citation>
    <scope>NUCLEOTIDE SEQUENCE</scope>
    <source>
        <strain evidence="6">K204-1</strain>
    </source>
</reference>
<feature type="signal peptide" evidence="5">
    <location>
        <begin position="1"/>
        <end position="22"/>
    </location>
</feature>
<comment type="similarity">
    <text evidence="1 4">Belongs to the bacterial solute-binding protein 9 family.</text>
</comment>
<dbReference type="PANTHER" id="PTHR42953:SF3">
    <property type="entry name" value="HIGH-AFFINITY ZINC UPTAKE SYSTEM PROTEIN ZNUA"/>
    <property type="match status" value="1"/>
</dbReference>
<dbReference type="SUPFAM" id="SSF53807">
    <property type="entry name" value="Helical backbone' metal receptor"/>
    <property type="match status" value="1"/>
</dbReference>
<proteinExistence type="inferred from homology"/>
<dbReference type="InterPro" id="IPR006127">
    <property type="entry name" value="ZnuA-like"/>
</dbReference>
<keyword evidence="2 4" id="KW-0813">Transport</keyword>
<dbReference type="InterPro" id="IPR050492">
    <property type="entry name" value="Bact_metal-bind_prot9"/>
</dbReference>
<dbReference type="Gene3D" id="3.40.50.1980">
    <property type="entry name" value="Nitrogenase molybdenum iron protein domain"/>
    <property type="match status" value="2"/>
</dbReference>
<dbReference type="Proteomes" id="UP001179600">
    <property type="component" value="Chromosome"/>
</dbReference>
<accession>A0AAF0BFR1</accession>
<dbReference type="EMBL" id="CP116507">
    <property type="protein sequence ID" value="WCG22234.1"/>
    <property type="molecule type" value="Genomic_DNA"/>
</dbReference>
<evidence type="ECO:0000256" key="4">
    <source>
        <dbReference type="RuleBase" id="RU003512"/>
    </source>
</evidence>
<evidence type="ECO:0000256" key="1">
    <source>
        <dbReference type="ARBA" id="ARBA00011028"/>
    </source>
</evidence>
<evidence type="ECO:0000313" key="7">
    <source>
        <dbReference type="Proteomes" id="UP001179600"/>
    </source>
</evidence>
<dbReference type="Pfam" id="PF01297">
    <property type="entry name" value="ZnuA"/>
    <property type="match status" value="1"/>
</dbReference>
<evidence type="ECO:0000256" key="5">
    <source>
        <dbReference type="SAM" id="SignalP"/>
    </source>
</evidence>
<organism evidence="6 7">
    <name type="scientific">Vagococcus lutrae</name>
    <dbReference type="NCBI Taxonomy" id="81947"/>
    <lineage>
        <taxon>Bacteria</taxon>
        <taxon>Bacillati</taxon>
        <taxon>Bacillota</taxon>
        <taxon>Bacilli</taxon>
        <taxon>Lactobacillales</taxon>
        <taxon>Enterococcaceae</taxon>
        <taxon>Vagococcus</taxon>
    </lineage>
</organism>
<feature type="chain" id="PRO_5042011606" evidence="5">
    <location>
        <begin position="23"/>
        <end position="311"/>
    </location>
</feature>
<dbReference type="PANTHER" id="PTHR42953">
    <property type="entry name" value="HIGH-AFFINITY ZINC UPTAKE SYSTEM PROTEIN ZNUA-RELATED"/>
    <property type="match status" value="1"/>
</dbReference>
<evidence type="ECO:0000256" key="3">
    <source>
        <dbReference type="ARBA" id="ARBA00022729"/>
    </source>
</evidence>
<name>A0AAF0BFR1_9ENTE</name>
<protein>
    <submittedName>
        <fullName evidence="6">Metal ABC transporter substrate-binding protein</fullName>
    </submittedName>
</protein>